<reference evidence="2" key="3">
    <citation type="submission" date="2018-08" db="UniProtKB">
        <authorList>
            <consortium name="EnsemblPlants"/>
        </authorList>
    </citation>
    <scope>IDENTIFICATION</scope>
    <source>
        <strain evidence="2">cv. Bd21</strain>
    </source>
</reference>
<name>A0A2K2CTM5_BRADI</name>
<dbReference type="OrthoDB" id="700885at2759"/>
<gene>
    <name evidence="1" type="ORF">BRADI_4g41488v3</name>
</gene>
<dbReference type="Gramene" id="PNT65376">
    <property type="protein sequence ID" value="PNT65376"/>
    <property type="gene ID" value="BRADI_4g41488v3"/>
</dbReference>
<reference evidence="1" key="2">
    <citation type="submission" date="2017-06" db="EMBL/GenBank/DDBJ databases">
        <title>WGS assembly of Brachypodium distachyon.</title>
        <authorList>
            <consortium name="The International Brachypodium Initiative"/>
            <person name="Lucas S."/>
            <person name="Harmon-Smith M."/>
            <person name="Lail K."/>
            <person name="Tice H."/>
            <person name="Grimwood J."/>
            <person name="Bruce D."/>
            <person name="Barry K."/>
            <person name="Shu S."/>
            <person name="Lindquist E."/>
            <person name="Wang M."/>
            <person name="Pitluck S."/>
            <person name="Vogel J.P."/>
            <person name="Garvin D.F."/>
            <person name="Mockler T.C."/>
            <person name="Schmutz J."/>
            <person name="Rokhsar D."/>
            <person name="Bevan M.W."/>
        </authorList>
    </citation>
    <scope>NUCLEOTIDE SEQUENCE</scope>
    <source>
        <strain evidence="1">Bd21</strain>
    </source>
</reference>
<keyword evidence="3" id="KW-1185">Reference proteome</keyword>
<reference evidence="1 2" key="1">
    <citation type="journal article" date="2010" name="Nature">
        <title>Genome sequencing and analysis of the model grass Brachypodium distachyon.</title>
        <authorList>
            <consortium name="International Brachypodium Initiative"/>
        </authorList>
    </citation>
    <scope>NUCLEOTIDE SEQUENCE [LARGE SCALE GENOMIC DNA]</scope>
    <source>
        <strain evidence="1 2">Bd21</strain>
    </source>
</reference>
<evidence type="ECO:0000313" key="2">
    <source>
        <dbReference type="EnsemblPlants" id="PNT65376"/>
    </source>
</evidence>
<dbReference type="InParanoid" id="A0A2K2CTM5"/>
<evidence type="ECO:0000313" key="3">
    <source>
        <dbReference type="Proteomes" id="UP000008810"/>
    </source>
</evidence>
<dbReference type="EnsemblPlants" id="PNT65376">
    <property type="protein sequence ID" value="PNT65376"/>
    <property type="gene ID" value="BRADI_4g41488v3"/>
</dbReference>
<sequence length="127" mass="14441">MNGLWLEDVGPNLTTVAIAEFLTLWEWLRDVQLGAGVDDVLVWNWAKDGVYSAKTAYANLFIGRKDFLTAFTLVFWIIWRHRNNIVFNGVSPSVHWVLSTVREELDRWCSAGLIRNRGVGLAFAATE</sequence>
<proteinExistence type="predicted"/>
<evidence type="ECO:0000313" key="1">
    <source>
        <dbReference type="EMBL" id="PNT65376.1"/>
    </source>
</evidence>
<dbReference type="Proteomes" id="UP000008810">
    <property type="component" value="Chromosome 4"/>
</dbReference>
<dbReference type="EMBL" id="CM000883">
    <property type="protein sequence ID" value="PNT65376.1"/>
    <property type="molecule type" value="Genomic_DNA"/>
</dbReference>
<accession>A0A2K2CTM5</accession>
<dbReference type="AlphaFoldDB" id="A0A2K2CTM5"/>
<protein>
    <recommendedName>
        <fullName evidence="4">Reverse transcriptase zinc-binding domain-containing protein</fullName>
    </recommendedName>
</protein>
<evidence type="ECO:0008006" key="4">
    <source>
        <dbReference type="Google" id="ProtNLM"/>
    </source>
</evidence>
<organism evidence="1">
    <name type="scientific">Brachypodium distachyon</name>
    <name type="common">Purple false brome</name>
    <name type="synonym">Trachynia distachya</name>
    <dbReference type="NCBI Taxonomy" id="15368"/>
    <lineage>
        <taxon>Eukaryota</taxon>
        <taxon>Viridiplantae</taxon>
        <taxon>Streptophyta</taxon>
        <taxon>Embryophyta</taxon>
        <taxon>Tracheophyta</taxon>
        <taxon>Spermatophyta</taxon>
        <taxon>Magnoliopsida</taxon>
        <taxon>Liliopsida</taxon>
        <taxon>Poales</taxon>
        <taxon>Poaceae</taxon>
        <taxon>BOP clade</taxon>
        <taxon>Pooideae</taxon>
        <taxon>Stipodae</taxon>
        <taxon>Brachypodieae</taxon>
        <taxon>Brachypodium</taxon>
    </lineage>
</organism>